<dbReference type="OrthoDB" id="113620at2759"/>
<dbReference type="EMBL" id="QKKF02015641">
    <property type="protein sequence ID" value="RZF42048.1"/>
    <property type="molecule type" value="Genomic_DNA"/>
</dbReference>
<dbReference type="GO" id="GO:0061929">
    <property type="term" value="F:gamma-glutamylaminecyclotransferase activity"/>
    <property type="evidence" value="ECO:0007669"/>
    <property type="project" value="InterPro"/>
</dbReference>
<dbReference type="InterPro" id="IPR013024">
    <property type="entry name" value="GGCT-like"/>
</dbReference>
<comment type="caution">
    <text evidence="5">The sequence shown here is derived from an EMBL/GenBank/DDBJ whole genome shotgun (WGS) entry which is preliminary data.</text>
</comment>
<dbReference type="PANTHER" id="PTHR12510">
    <property type="entry name" value="TROPONIN C-AKIN-1 PROTEIN"/>
    <property type="match status" value="1"/>
</dbReference>
<feature type="domain" description="Gamma-glutamylcyclotransferase AIG2-like" evidence="4">
    <location>
        <begin position="14"/>
        <end position="133"/>
    </location>
</feature>
<dbReference type="CDD" id="cd06661">
    <property type="entry name" value="GGCT_like"/>
    <property type="match status" value="1"/>
</dbReference>
<evidence type="ECO:0000313" key="6">
    <source>
        <dbReference type="Proteomes" id="UP000291343"/>
    </source>
</evidence>
<dbReference type="SUPFAM" id="SSF110857">
    <property type="entry name" value="Gamma-glutamyl cyclotransferase-like"/>
    <property type="match status" value="1"/>
</dbReference>
<dbReference type="Proteomes" id="UP000291343">
    <property type="component" value="Unassembled WGS sequence"/>
</dbReference>
<gene>
    <name evidence="5" type="ORF">LSTR_LSTR006641</name>
</gene>
<dbReference type="Pfam" id="PF06094">
    <property type="entry name" value="GGACT"/>
    <property type="match status" value="1"/>
</dbReference>
<accession>A0A482X9A3</accession>
<name>A0A482X9A3_LAOST</name>
<sequence>MCSELEASHLKHLLFVYGTLKQGEPNEDVIKSEISTNGEAHPQSQFIGKAETIEKYPLVIATKHNVPFLLDLPGTGHNIVGEVYRINDKMLEKLDVFEECPDYYIRRQESVRLVDNKQTANCWIYFLKGHHPDLTKLEMFKNYSSNGEHGRPYLESPGNESCWNDVVETAAQLNPNSNRS</sequence>
<comment type="similarity">
    <text evidence="1 3">Belongs to the gamma-glutamylcyclotransferase family.</text>
</comment>
<dbReference type="GO" id="GO:0005829">
    <property type="term" value="C:cytosol"/>
    <property type="evidence" value="ECO:0007669"/>
    <property type="project" value="TreeGrafter"/>
</dbReference>
<dbReference type="InParanoid" id="A0A482X9A3"/>
<dbReference type="InterPro" id="IPR009288">
    <property type="entry name" value="AIG2-like_dom"/>
</dbReference>
<organism evidence="5 6">
    <name type="scientific">Laodelphax striatellus</name>
    <name type="common">Small brown planthopper</name>
    <name type="synonym">Delphax striatella</name>
    <dbReference type="NCBI Taxonomy" id="195883"/>
    <lineage>
        <taxon>Eukaryota</taxon>
        <taxon>Metazoa</taxon>
        <taxon>Ecdysozoa</taxon>
        <taxon>Arthropoda</taxon>
        <taxon>Hexapoda</taxon>
        <taxon>Insecta</taxon>
        <taxon>Pterygota</taxon>
        <taxon>Neoptera</taxon>
        <taxon>Paraneoptera</taxon>
        <taxon>Hemiptera</taxon>
        <taxon>Auchenorrhyncha</taxon>
        <taxon>Fulgoroidea</taxon>
        <taxon>Delphacidae</taxon>
        <taxon>Criomorphinae</taxon>
        <taxon>Laodelphax</taxon>
    </lineage>
</organism>
<evidence type="ECO:0000259" key="4">
    <source>
        <dbReference type="Pfam" id="PF06094"/>
    </source>
</evidence>
<dbReference type="AlphaFoldDB" id="A0A482X9A3"/>
<dbReference type="InterPro" id="IPR036568">
    <property type="entry name" value="GGCT-like_sf"/>
</dbReference>
<dbReference type="InterPro" id="IPR039126">
    <property type="entry name" value="GGACT"/>
</dbReference>
<dbReference type="SMR" id="A0A482X9A3"/>
<evidence type="ECO:0000256" key="3">
    <source>
        <dbReference type="RuleBase" id="RU367036"/>
    </source>
</evidence>
<dbReference type="Gene3D" id="3.10.490.10">
    <property type="entry name" value="Gamma-glutamyl cyclotransferase-like"/>
    <property type="match status" value="1"/>
</dbReference>
<dbReference type="PANTHER" id="PTHR12510:SF4">
    <property type="entry name" value="GAMMA-GLUTAMYLAMINECYCLOTRANSFERASE"/>
    <property type="match status" value="1"/>
</dbReference>
<protein>
    <recommendedName>
        <fullName evidence="3">Gamma-glutamylcyclotransferase family protein</fullName>
    </recommendedName>
</protein>
<evidence type="ECO:0000256" key="2">
    <source>
        <dbReference type="PIRSR" id="PIRSR639126-1"/>
    </source>
</evidence>
<evidence type="ECO:0000256" key="1">
    <source>
        <dbReference type="ARBA" id="ARBA00008861"/>
    </source>
</evidence>
<proteinExistence type="inferred from homology"/>
<evidence type="ECO:0000313" key="5">
    <source>
        <dbReference type="EMBL" id="RZF42048.1"/>
    </source>
</evidence>
<feature type="active site" description="Proton acceptor" evidence="2">
    <location>
        <position position="98"/>
    </location>
</feature>
<keyword evidence="6" id="KW-1185">Reference proteome</keyword>
<reference evidence="5 6" key="1">
    <citation type="journal article" date="2017" name="Gigascience">
        <title>Genome sequence of the small brown planthopper, Laodelphax striatellus.</title>
        <authorList>
            <person name="Zhu J."/>
            <person name="Jiang F."/>
            <person name="Wang X."/>
            <person name="Yang P."/>
            <person name="Bao Y."/>
            <person name="Zhao W."/>
            <person name="Wang W."/>
            <person name="Lu H."/>
            <person name="Wang Q."/>
            <person name="Cui N."/>
            <person name="Li J."/>
            <person name="Chen X."/>
            <person name="Luo L."/>
            <person name="Yu J."/>
            <person name="Kang L."/>
            <person name="Cui F."/>
        </authorList>
    </citation>
    <scope>NUCLEOTIDE SEQUENCE [LARGE SCALE GENOMIC DNA]</scope>
    <source>
        <strain evidence="5">Lst14</strain>
    </source>
</reference>
<dbReference type="STRING" id="195883.A0A482X9A3"/>
<dbReference type="FunCoup" id="A0A482X9A3">
    <property type="interactions" value="207"/>
</dbReference>